<feature type="region of interest" description="Disordered" evidence="5">
    <location>
        <begin position="206"/>
        <end position="225"/>
    </location>
</feature>
<keyword evidence="2 4" id="KW-0472">Membrane</keyword>
<protein>
    <submittedName>
        <fullName evidence="7">OmpA family protein</fullName>
    </submittedName>
</protein>
<keyword evidence="3" id="KW-0998">Cell outer membrane</keyword>
<dbReference type="InterPro" id="IPR006664">
    <property type="entry name" value="OMP_bac"/>
</dbReference>
<dbReference type="SUPFAM" id="SSF103088">
    <property type="entry name" value="OmpA-like"/>
    <property type="match status" value="1"/>
</dbReference>
<dbReference type="PRINTS" id="PR01021">
    <property type="entry name" value="OMPADOMAIN"/>
</dbReference>
<evidence type="ECO:0000256" key="4">
    <source>
        <dbReference type="PROSITE-ProRule" id="PRU00473"/>
    </source>
</evidence>
<evidence type="ECO:0000256" key="1">
    <source>
        <dbReference type="ARBA" id="ARBA00004442"/>
    </source>
</evidence>
<dbReference type="PANTHER" id="PTHR30329">
    <property type="entry name" value="STATOR ELEMENT OF FLAGELLAR MOTOR COMPLEX"/>
    <property type="match status" value="1"/>
</dbReference>
<keyword evidence="8" id="KW-1185">Reference proteome</keyword>
<sequence length="252" mass="26515">MAKASAMPIRPVIVILAGALLTGTSAYLLAEPMAPHFIDRLEDQASQAIAEAGGSAVTARFANGVGSLSRHPLLSGGEKLDEETRAEVARAVASIPGVGGVTWSDGTLRAESDEPAYQPLHCQEDVEGLLRTRSIRFEEASSALLPASRMLLDEVAEALRPCLGSIVAITGHTDDQGSEPGNIALSMQRARVVREALVRRGIPRDGLRASGVGSSHPVEGLAPSDPANRRIEFSVIRTEPLHPTPVDTPGAR</sequence>
<dbReference type="CDD" id="cd07185">
    <property type="entry name" value="OmpA_C-like"/>
    <property type="match status" value="1"/>
</dbReference>
<evidence type="ECO:0000256" key="5">
    <source>
        <dbReference type="SAM" id="MobiDB-lite"/>
    </source>
</evidence>
<dbReference type="InterPro" id="IPR006665">
    <property type="entry name" value="OmpA-like"/>
</dbReference>
<comment type="caution">
    <text evidence="7">The sequence shown here is derived from an EMBL/GenBank/DDBJ whole genome shotgun (WGS) entry which is preliminary data.</text>
</comment>
<reference evidence="7 8" key="1">
    <citation type="submission" date="2021-08" db="EMBL/GenBank/DDBJ databases">
        <title>Comparative Genomics Analysis of the Genus Qipengyuania Reveals Extensive Genetic Diversity and Metabolic Versatility, Including the Description of Fifteen Novel Species.</title>
        <authorList>
            <person name="Liu Y."/>
        </authorList>
    </citation>
    <scope>NUCLEOTIDE SEQUENCE [LARGE SCALE GENOMIC DNA]</scope>
    <source>
        <strain evidence="7 8">YG27</strain>
    </source>
</reference>
<gene>
    <name evidence="7" type="ORF">K3181_02795</name>
</gene>
<dbReference type="InterPro" id="IPR036737">
    <property type="entry name" value="OmpA-like_sf"/>
</dbReference>
<organism evidence="7 8">
    <name type="scientific">Qipengyuania mesophila</name>
    <dbReference type="NCBI Taxonomy" id="2867246"/>
    <lineage>
        <taxon>Bacteria</taxon>
        <taxon>Pseudomonadati</taxon>
        <taxon>Pseudomonadota</taxon>
        <taxon>Alphaproteobacteria</taxon>
        <taxon>Sphingomonadales</taxon>
        <taxon>Erythrobacteraceae</taxon>
        <taxon>Qipengyuania</taxon>
    </lineage>
</organism>
<dbReference type="InterPro" id="IPR050330">
    <property type="entry name" value="Bact_OuterMem_StrucFunc"/>
</dbReference>
<name>A0ABS7JRY6_9SPHN</name>
<proteinExistence type="predicted"/>
<dbReference type="EMBL" id="JAIGNU010000001">
    <property type="protein sequence ID" value="MBX7500373.1"/>
    <property type="molecule type" value="Genomic_DNA"/>
</dbReference>
<accession>A0ABS7JRY6</accession>
<dbReference type="PROSITE" id="PS51123">
    <property type="entry name" value="OMPA_2"/>
    <property type="match status" value="1"/>
</dbReference>
<evidence type="ECO:0000313" key="7">
    <source>
        <dbReference type="EMBL" id="MBX7500373.1"/>
    </source>
</evidence>
<feature type="domain" description="OmpA-like" evidence="6">
    <location>
        <begin position="124"/>
        <end position="239"/>
    </location>
</feature>
<dbReference type="PANTHER" id="PTHR30329:SF21">
    <property type="entry name" value="LIPOPROTEIN YIAD-RELATED"/>
    <property type="match status" value="1"/>
</dbReference>
<evidence type="ECO:0000256" key="2">
    <source>
        <dbReference type="ARBA" id="ARBA00023136"/>
    </source>
</evidence>
<dbReference type="Gene3D" id="3.30.1330.60">
    <property type="entry name" value="OmpA-like domain"/>
    <property type="match status" value="1"/>
</dbReference>
<evidence type="ECO:0000256" key="3">
    <source>
        <dbReference type="ARBA" id="ARBA00023237"/>
    </source>
</evidence>
<evidence type="ECO:0000313" key="8">
    <source>
        <dbReference type="Proteomes" id="UP000782554"/>
    </source>
</evidence>
<dbReference type="Proteomes" id="UP000782554">
    <property type="component" value="Unassembled WGS sequence"/>
</dbReference>
<dbReference type="Pfam" id="PF00691">
    <property type="entry name" value="OmpA"/>
    <property type="match status" value="1"/>
</dbReference>
<comment type="subcellular location">
    <subcellularLocation>
        <location evidence="1">Cell outer membrane</location>
    </subcellularLocation>
</comment>
<evidence type="ECO:0000259" key="6">
    <source>
        <dbReference type="PROSITE" id="PS51123"/>
    </source>
</evidence>